<dbReference type="Pfam" id="PF09594">
    <property type="entry name" value="GT87"/>
    <property type="match status" value="1"/>
</dbReference>
<feature type="transmembrane region" description="Helical" evidence="8">
    <location>
        <begin position="244"/>
        <end position="260"/>
    </location>
</feature>
<feature type="transmembrane region" description="Helical" evidence="8">
    <location>
        <begin position="385"/>
        <end position="410"/>
    </location>
</feature>
<feature type="transmembrane region" description="Helical" evidence="8">
    <location>
        <begin position="37"/>
        <end position="57"/>
    </location>
</feature>
<dbReference type="GO" id="GO:0005886">
    <property type="term" value="C:plasma membrane"/>
    <property type="evidence" value="ECO:0007669"/>
    <property type="project" value="UniProtKB-SubCell"/>
</dbReference>
<name>A0A3E0VNP6_9MICO</name>
<feature type="transmembrane region" description="Helical" evidence="8">
    <location>
        <begin position="7"/>
        <end position="31"/>
    </location>
</feature>
<evidence type="ECO:0000313" key="9">
    <source>
        <dbReference type="EMBL" id="RFA11624.1"/>
    </source>
</evidence>
<comment type="caution">
    <text evidence="9">The sequence shown here is derived from an EMBL/GenBank/DDBJ whole genome shotgun (WGS) entry which is preliminary data.</text>
</comment>
<dbReference type="InterPro" id="IPR018584">
    <property type="entry name" value="GT87"/>
</dbReference>
<organism evidence="9 10">
    <name type="scientific">Subtercola boreus</name>
    <dbReference type="NCBI Taxonomy" id="120213"/>
    <lineage>
        <taxon>Bacteria</taxon>
        <taxon>Bacillati</taxon>
        <taxon>Actinomycetota</taxon>
        <taxon>Actinomycetes</taxon>
        <taxon>Micrococcales</taxon>
        <taxon>Microbacteriaceae</taxon>
        <taxon>Subtercola</taxon>
    </lineage>
</organism>
<feature type="transmembrane region" description="Helical" evidence="8">
    <location>
        <begin position="191"/>
        <end position="212"/>
    </location>
</feature>
<keyword evidence="4 8" id="KW-0812">Transmembrane</keyword>
<evidence type="ECO:0000256" key="4">
    <source>
        <dbReference type="ARBA" id="ARBA00022692"/>
    </source>
</evidence>
<feature type="transmembrane region" description="Helical" evidence="8">
    <location>
        <begin position="430"/>
        <end position="452"/>
    </location>
</feature>
<evidence type="ECO:0000256" key="6">
    <source>
        <dbReference type="ARBA" id="ARBA00023136"/>
    </source>
</evidence>
<dbReference type="OrthoDB" id="3362857at2"/>
<comment type="subcellular location">
    <subcellularLocation>
        <location evidence="1">Cell membrane</location>
        <topology evidence="1">Multi-pass membrane protein</topology>
    </subcellularLocation>
</comment>
<dbReference type="AlphaFoldDB" id="A0A3E0VNP6"/>
<sequence length="475" mass="50173">MIGLVRILLTAITLAAMAALAVFSITAVGFFDPSDAGGIFWCTAGLWALYALALWSVRTVPSRAAIVLVIAGSALLGGSALAGPPNTSTDSARYAWDGIVQLGGVSPYTHVPADDALAEFRTDWLFPSTVLDADGRPQCEGPRVGRTLSIPSFVVTCTTINRPQVNTIYPPAAELYFAGVRATVPASVGYIPFQVAGALILVGVSIALVLALRRRGIDPRWAAVWAWSPFVATEAVTNSHVDSLAALLLLIATLLLSRAGTGVRRVDVQRSVLGGISLGVAIAVKLVPVIGVPAILRRHPFSVSISAVLTFAALYVPYILSTGIAVIGFLPGYLSEEGYDDGSRFALLSIVAPGLGALVLAAILLLVTALLVFRFTDQDSPWFGQVVMIGVTMLVVTPSYSWYALLMVPFVALSRRWEWMLVPLALTVQLLVPTLAVARISFAVAIVGILMVTMLRRRAGGVGGTPRPMVNLSVT</sequence>
<evidence type="ECO:0000256" key="1">
    <source>
        <dbReference type="ARBA" id="ARBA00004651"/>
    </source>
</evidence>
<evidence type="ECO:0000256" key="5">
    <source>
        <dbReference type="ARBA" id="ARBA00022989"/>
    </source>
</evidence>
<keyword evidence="6 8" id="KW-0472">Membrane</keyword>
<reference evidence="9 10" key="1">
    <citation type="submission" date="2017-04" db="EMBL/GenBank/DDBJ databases">
        <title>Comparative genome analysis of Subtercola boreus.</title>
        <authorList>
            <person name="Cho Y.-J."/>
            <person name="Cho A."/>
            <person name="Kim O.-S."/>
            <person name="Lee J.-I."/>
        </authorList>
    </citation>
    <scope>NUCLEOTIDE SEQUENCE [LARGE SCALE GENOMIC DNA]</scope>
    <source>
        <strain evidence="9 10">P27444</strain>
    </source>
</reference>
<gene>
    <name evidence="9" type="ORF">B7R21_13110</name>
</gene>
<evidence type="ECO:0008006" key="11">
    <source>
        <dbReference type="Google" id="ProtNLM"/>
    </source>
</evidence>
<evidence type="ECO:0000256" key="2">
    <source>
        <dbReference type="ARBA" id="ARBA00022475"/>
    </source>
</evidence>
<dbReference type="EMBL" id="NBXA01000023">
    <property type="protein sequence ID" value="RFA11624.1"/>
    <property type="molecule type" value="Genomic_DNA"/>
</dbReference>
<accession>A0A3E0VNP6</accession>
<evidence type="ECO:0000256" key="8">
    <source>
        <dbReference type="SAM" id="Phobius"/>
    </source>
</evidence>
<evidence type="ECO:0000256" key="3">
    <source>
        <dbReference type="ARBA" id="ARBA00022679"/>
    </source>
</evidence>
<comment type="similarity">
    <text evidence="7">Belongs to the glycosyltransferase 87 family.</text>
</comment>
<evidence type="ECO:0000313" key="10">
    <source>
        <dbReference type="Proteomes" id="UP000256709"/>
    </source>
</evidence>
<keyword evidence="3" id="KW-0808">Transferase</keyword>
<evidence type="ECO:0000256" key="7">
    <source>
        <dbReference type="ARBA" id="ARBA00024033"/>
    </source>
</evidence>
<proteinExistence type="inferred from homology"/>
<keyword evidence="2" id="KW-1003">Cell membrane</keyword>
<feature type="transmembrane region" description="Helical" evidence="8">
    <location>
        <begin position="64"/>
        <end position="83"/>
    </location>
</feature>
<feature type="transmembrane region" description="Helical" evidence="8">
    <location>
        <begin position="350"/>
        <end position="373"/>
    </location>
</feature>
<feature type="transmembrane region" description="Helical" evidence="8">
    <location>
        <begin position="308"/>
        <end position="330"/>
    </location>
</feature>
<dbReference type="Proteomes" id="UP000256709">
    <property type="component" value="Unassembled WGS sequence"/>
</dbReference>
<feature type="transmembrane region" description="Helical" evidence="8">
    <location>
        <begin position="272"/>
        <end position="296"/>
    </location>
</feature>
<protein>
    <recommendedName>
        <fullName evidence="11">DUF2029 domain-containing protein</fullName>
    </recommendedName>
</protein>
<dbReference type="GO" id="GO:0016758">
    <property type="term" value="F:hexosyltransferase activity"/>
    <property type="evidence" value="ECO:0007669"/>
    <property type="project" value="InterPro"/>
</dbReference>
<keyword evidence="5 8" id="KW-1133">Transmembrane helix</keyword>